<evidence type="ECO:0000313" key="2">
    <source>
        <dbReference type="EMBL" id="KAF7330518.1"/>
    </source>
</evidence>
<dbReference type="EMBL" id="JACAZI010000033">
    <property type="protein sequence ID" value="KAF7330518.1"/>
    <property type="molecule type" value="Genomic_DNA"/>
</dbReference>
<dbReference type="GO" id="GO:0070096">
    <property type="term" value="P:mitochondrial outer membrane translocase complex assembly"/>
    <property type="evidence" value="ECO:0007669"/>
    <property type="project" value="TreeGrafter"/>
</dbReference>
<dbReference type="AlphaFoldDB" id="A0A8H6WXK9"/>
<evidence type="ECO:0000313" key="3">
    <source>
        <dbReference type="Proteomes" id="UP000620124"/>
    </source>
</evidence>
<dbReference type="Proteomes" id="UP000620124">
    <property type="component" value="Unassembled WGS sequence"/>
</dbReference>
<reference evidence="2" key="1">
    <citation type="submission" date="2020-05" db="EMBL/GenBank/DDBJ databases">
        <title>Mycena genomes resolve the evolution of fungal bioluminescence.</title>
        <authorList>
            <person name="Tsai I.J."/>
        </authorList>
    </citation>
    <scope>NUCLEOTIDE SEQUENCE</scope>
    <source>
        <strain evidence="2">CCC161011</strain>
    </source>
</reference>
<keyword evidence="3" id="KW-1185">Reference proteome</keyword>
<feature type="compositionally biased region" description="Basic and acidic residues" evidence="1">
    <location>
        <begin position="103"/>
        <end position="127"/>
    </location>
</feature>
<dbReference type="OrthoDB" id="5529571at2759"/>
<feature type="region of interest" description="Disordered" evidence="1">
    <location>
        <begin position="44"/>
        <end position="239"/>
    </location>
</feature>
<sequence>MPSAQGGRKCDTVVRDFVSHPLNTRMSVEDEDPLAAALSHAFVSSPSLRPDPQNSTQLDAAAGTSAPSTSTDDSSPPSDLAGDASQSEYESQVESWRAQSAEARQKAEKERARWEAIRAAEKQEAALRKAALPADSTIGGETDHGWETVGAGGKTLQPPRPSSPSPADARDLVTGEPQKHVIPTATVEPPKSQSAQDTGDESQKWEEVSDPLTSSFPSMSFPDRTNTPSPQHPPPAPLESATLAIFDPSLSTRTRLTALFSSLAINLLLPFVNGVMLGFGEIFAKNIVLEYFGWRPLAPRPGSVAASTGLGATLRPSERTRTPSNSTAK</sequence>
<feature type="compositionally biased region" description="Low complexity" evidence="1">
    <location>
        <begin position="59"/>
        <end position="79"/>
    </location>
</feature>
<dbReference type="GO" id="GO:0005741">
    <property type="term" value="C:mitochondrial outer membrane"/>
    <property type="evidence" value="ECO:0007669"/>
    <property type="project" value="InterPro"/>
</dbReference>
<protein>
    <recommendedName>
        <fullName evidence="4">Proteophosphoglycan ppg4</fullName>
    </recommendedName>
</protein>
<dbReference type="PANTHER" id="PTHR28241:SF1">
    <property type="entry name" value="MITOCHONDRIAL IMPORT PROTEIN 1"/>
    <property type="match status" value="1"/>
</dbReference>
<feature type="compositionally biased region" description="Polar residues" evidence="1">
    <location>
        <begin position="44"/>
        <end position="58"/>
    </location>
</feature>
<evidence type="ECO:0000256" key="1">
    <source>
        <dbReference type="SAM" id="MobiDB-lite"/>
    </source>
</evidence>
<feature type="compositionally biased region" description="Polar residues" evidence="1">
    <location>
        <begin position="211"/>
        <end position="229"/>
    </location>
</feature>
<dbReference type="Pfam" id="PF08219">
    <property type="entry name" value="TOM13"/>
    <property type="match status" value="1"/>
</dbReference>
<gene>
    <name evidence="2" type="ORF">MVEN_02491400</name>
</gene>
<proteinExistence type="predicted"/>
<feature type="compositionally biased region" description="Polar residues" evidence="1">
    <location>
        <begin position="84"/>
        <end position="94"/>
    </location>
</feature>
<dbReference type="InterPro" id="IPR013262">
    <property type="entry name" value="OMP_MIM1/TOM13_mt"/>
</dbReference>
<feature type="region of interest" description="Disordered" evidence="1">
    <location>
        <begin position="305"/>
        <end position="329"/>
    </location>
</feature>
<accession>A0A8H6WXK9</accession>
<feature type="compositionally biased region" description="Basic and acidic residues" evidence="1">
    <location>
        <begin position="168"/>
        <end position="179"/>
    </location>
</feature>
<dbReference type="GO" id="GO:0045040">
    <property type="term" value="P:protein insertion into mitochondrial outer membrane"/>
    <property type="evidence" value="ECO:0007669"/>
    <property type="project" value="TreeGrafter"/>
</dbReference>
<dbReference type="PANTHER" id="PTHR28241">
    <property type="entry name" value="MITOCHONDRIAL IMPORT PROTEIN 1"/>
    <property type="match status" value="1"/>
</dbReference>
<evidence type="ECO:0008006" key="4">
    <source>
        <dbReference type="Google" id="ProtNLM"/>
    </source>
</evidence>
<name>A0A8H6WXK9_9AGAR</name>
<comment type="caution">
    <text evidence="2">The sequence shown here is derived from an EMBL/GenBank/DDBJ whole genome shotgun (WGS) entry which is preliminary data.</text>
</comment>
<organism evidence="2 3">
    <name type="scientific">Mycena venus</name>
    <dbReference type="NCBI Taxonomy" id="2733690"/>
    <lineage>
        <taxon>Eukaryota</taxon>
        <taxon>Fungi</taxon>
        <taxon>Dikarya</taxon>
        <taxon>Basidiomycota</taxon>
        <taxon>Agaricomycotina</taxon>
        <taxon>Agaricomycetes</taxon>
        <taxon>Agaricomycetidae</taxon>
        <taxon>Agaricales</taxon>
        <taxon>Marasmiineae</taxon>
        <taxon>Mycenaceae</taxon>
        <taxon>Mycena</taxon>
    </lineage>
</organism>